<sequence>MTIHGAAFPRPRRPHCHSANVVAVGEYVCRDCGTVIGPVLMPPATKEASPPPPKYRLIMAALEREGKSVRRRYSEIVEMYLGKAVEALGSEVAAVALEMFKRLAGLLGRRGLSRLRWRISRRIGWAYTCTSGLLRKS</sequence>
<organism evidence="1 2">
    <name type="scientific">Pyrobaculum oguniense (strain DSM 13380 / JCM 10595 / TE7)</name>
    <dbReference type="NCBI Taxonomy" id="698757"/>
    <lineage>
        <taxon>Archaea</taxon>
        <taxon>Thermoproteota</taxon>
        <taxon>Thermoprotei</taxon>
        <taxon>Thermoproteales</taxon>
        <taxon>Thermoproteaceae</taxon>
        <taxon>Pyrobaculum</taxon>
    </lineage>
</organism>
<keyword evidence="2" id="KW-1185">Reference proteome</keyword>
<gene>
    <name evidence="1" type="ordered locus">Pogu_0819</name>
</gene>
<proteinExistence type="predicted"/>
<dbReference type="AlphaFoldDB" id="H6Q9L2"/>
<evidence type="ECO:0000313" key="2">
    <source>
        <dbReference type="Proteomes" id="UP000009062"/>
    </source>
</evidence>
<dbReference type="EMBL" id="CP003316">
    <property type="protein sequence ID" value="AFA38846.1"/>
    <property type="molecule type" value="Genomic_DNA"/>
</dbReference>
<dbReference type="eggNOG" id="arCOG05559">
    <property type="taxonomic scope" value="Archaea"/>
</dbReference>
<dbReference type="KEGG" id="pog:Pogu_0819"/>
<accession>H6Q9L2</accession>
<dbReference type="STRING" id="698757.Pogu_0819"/>
<dbReference type="HOGENOM" id="CLU_154340_0_0_2"/>
<protein>
    <submittedName>
        <fullName evidence="1">Uncharacterized protein</fullName>
    </submittedName>
</protein>
<dbReference type="Proteomes" id="UP000009062">
    <property type="component" value="Chromosome"/>
</dbReference>
<name>H6Q9L2_PYROT</name>
<evidence type="ECO:0000313" key="1">
    <source>
        <dbReference type="EMBL" id="AFA38846.1"/>
    </source>
</evidence>
<reference evidence="1 2" key="1">
    <citation type="journal article" date="2012" name="Stand. Genomic Sci.">
        <title>Complete genome sequence of Pyrobaculum oguniense.</title>
        <authorList>
            <person name="Bernick D.L."/>
            <person name="Karplus K."/>
            <person name="Lui L.M."/>
            <person name="Coker J.K."/>
            <person name="Murphy J.N."/>
            <person name="Chan P.P."/>
            <person name="Cozen A.E."/>
            <person name="Lowe T.M."/>
        </authorList>
    </citation>
    <scope>NUCLEOTIDE SEQUENCE [LARGE SCALE GENOMIC DNA]</scope>
    <source>
        <strain evidence="1 2">TE7</strain>
    </source>
</reference>